<sequence length="200" mass="22707">MMIGNLWFAGGLLGVLMTWNSNPRNRTLIPSIIFIATGISMIIHQQDIAMASYVYFLFGTSLVCFGLSSICEITLMASECFKDCGEPPMFQYIPVFFMCASGISLMGANCDMVFMLVNSEIEIVAYALTLLSFCFIVIFYFYLLTDLYFWLLDVSPGKHSMLSEEPVHEASFNKQQHQRQRQSQNRRHSNISQTSTLNHS</sequence>
<name>A0ACC1IRW3_9FUNG</name>
<reference evidence="1" key="1">
    <citation type="submission" date="2022-07" db="EMBL/GenBank/DDBJ databases">
        <title>Phylogenomic reconstructions and comparative analyses of Kickxellomycotina fungi.</title>
        <authorList>
            <person name="Reynolds N.K."/>
            <person name="Stajich J.E."/>
            <person name="Barry K."/>
            <person name="Grigoriev I.V."/>
            <person name="Crous P."/>
            <person name="Smith M.E."/>
        </authorList>
    </citation>
    <scope>NUCLEOTIDE SEQUENCE</scope>
    <source>
        <strain evidence="1">Benny 63K</strain>
    </source>
</reference>
<dbReference type="EMBL" id="JANBPG010000131">
    <property type="protein sequence ID" value="KAJ1899719.1"/>
    <property type="molecule type" value="Genomic_DNA"/>
</dbReference>
<gene>
    <name evidence="1" type="ORF">LPJ66_001935</name>
</gene>
<protein>
    <submittedName>
        <fullName evidence="1">Uncharacterized protein</fullName>
    </submittedName>
</protein>
<keyword evidence="2" id="KW-1185">Reference proteome</keyword>
<evidence type="ECO:0000313" key="2">
    <source>
        <dbReference type="Proteomes" id="UP001150581"/>
    </source>
</evidence>
<accession>A0ACC1IRW3</accession>
<organism evidence="1 2">
    <name type="scientific">Kickxella alabastrina</name>
    <dbReference type="NCBI Taxonomy" id="61397"/>
    <lineage>
        <taxon>Eukaryota</taxon>
        <taxon>Fungi</taxon>
        <taxon>Fungi incertae sedis</taxon>
        <taxon>Zoopagomycota</taxon>
        <taxon>Kickxellomycotina</taxon>
        <taxon>Kickxellomycetes</taxon>
        <taxon>Kickxellales</taxon>
        <taxon>Kickxellaceae</taxon>
        <taxon>Kickxella</taxon>
    </lineage>
</organism>
<evidence type="ECO:0000313" key="1">
    <source>
        <dbReference type="EMBL" id="KAJ1899719.1"/>
    </source>
</evidence>
<proteinExistence type="predicted"/>
<comment type="caution">
    <text evidence="1">The sequence shown here is derived from an EMBL/GenBank/DDBJ whole genome shotgun (WGS) entry which is preliminary data.</text>
</comment>
<dbReference type="Proteomes" id="UP001150581">
    <property type="component" value="Unassembled WGS sequence"/>
</dbReference>